<feature type="signal peptide" evidence="4">
    <location>
        <begin position="1"/>
        <end position="20"/>
    </location>
</feature>
<dbReference type="NCBIfam" id="NF033668">
    <property type="entry name" value="rSAM_PA0069"/>
    <property type="match status" value="1"/>
</dbReference>
<evidence type="ECO:0000256" key="2">
    <source>
        <dbReference type="ARBA" id="ARBA00023004"/>
    </source>
</evidence>
<keyword evidence="1" id="KW-0479">Metal-binding</keyword>
<dbReference type="SFLD" id="SFLDG01084">
    <property type="entry name" value="Uncharacterised_Radical_SAM_Su"/>
    <property type="match status" value="1"/>
</dbReference>
<evidence type="ECO:0000313" key="6">
    <source>
        <dbReference type="EMBL" id="CAQ43637.1"/>
    </source>
</evidence>
<dbReference type="SFLD" id="SFLDS00029">
    <property type="entry name" value="Radical_SAM"/>
    <property type="match status" value="1"/>
</dbReference>
<dbReference type="CDD" id="cd01335">
    <property type="entry name" value="Radical_SAM"/>
    <property type="match status" value="1"/>
</dbReference>
<dbReference type="HOGENOM" id="CLU_015525_0_0_6"/>
<dbReference type="Proteomes" id="UP000008840">
    <property type="component" value="Chromosome"/>
</dbReference>
<dbReference type="InterPro" id="IPR007197">
    <property type="entry name" value="rSAM"/>
</dbReference>
<dbReference type="PROSITE" id="PS51918">
    <property type="entry name" value="RADICAL_SAM"/>
    <property type="match status" value="1"/>
</dbReference>
<dbReference type="InterPro" id="IPR006638">
    <property type="entry name" value="Elp3/MiaA/NifB-like_rSAM"/>
</dbReference>
<name>B2FT97_STRMK</name>
<dbReference type="InterPro" id="IPR058240">
    <property type="entry name" value="rSAM_sf"/>
</dbReference>
<keyword evidence="7" id="KW-1185">Reference proteome</keyword>
<feature type="chain" id="PRO_5002777627" evidence="4">
    <location>
        <begin position="21"/>
        <end position="383"/>
    </location>
</feature>
<dbReference type="EnsemblBacteria" id="CAQ43637">
    <property type="protein sequence ID" value="CAQ43637"/>
    <property type="gene ID" value="Smlt0019"/>
</dbReference>
<keyword evidence="2" id="KW-0408">Iron</keyword>
<dbReference type="eggNOG" id="COG1533">
    <property type="taxonomic scope" value="Bacteria"/>
</dbReference>
<dbReference type="InterPro" id="IPR040086">
    <property type="entry name" value="MJ0683-like"/>
</dbReference>
<keyword evidence="4" id="KW-0732">Signal</keyword>
<dbReference type="GO" id="GO:0051536">
    <property type="term" value="F:iron-sulfur cluster binding"/>
    <property type="evidence" value="ECO:0007669"/>
    <property type="project" value="UniProtKB-KW"/>
</dbReference>
<evidence type="ECO:0000259" key="5">
    <source>
        <dbReference type="PROSITE" id="PS51918"/>
    </source>
</evidence>
<reference evidence="6 7" key="1">
    <citation type="journal article" date="2008" name="Genome Biol.">
        <title>The complete genome, comparative and functional analysis of Stenotrophomonas maltophilia reveals an organism heavily shielded by drug resistance determinants.</title>
        <authorList>
            <person name="Crossman L.C."/>
            <person name="Gould V.C."/>
            <person name="Dow J.M."/>
            <person name="Vernikos G.S."/>
            <person name="Okazaki A."/>
            <person name="Sebaihia M."/>
            <person name="Saunders D."/>
            <person name="Arrowsmith C."/>
            <person name="Carver T."/>
            <person name="Peters N."/>
            <person name="Adlem E."/>
            <person name="Kerhornou A."/>
            <person name="Lord A."/>
            <person name="Murphy L."/>
            <person name="Seeger K."/>
            <person name="Squares R."/>
            <person name="Rutter S."/>
            <person name="Quail M.A."/>
            <person name="Rajandream M.A."/>
            <person name="Harris D."/>
            <person name="Churcher C."/>
            <person name="Bentley S.D."/>
            <person name="Parkhill J."/>
            <person name="Thomson N.R."/>
            <person name="Avison M.B."/>
        </authorList>
    </citation>
    <scope>NUCLEOTIDE SEQUENCE [LARGE SCALE GENOMIC DNA]</scope>
    <source>
        <strain evidence="6 7">K279a</strain>
    </source>
</reference>
<dbReference type="PANTHER" id="PTHR43432">
    <property type="entry name" value="SLR0285 PROTEIN"/>
    <property type="match status" value="1"/>
</dbReference>
<evidence type="ECO:0000313" key="7">
    <source>
        <dbReference type="Proteomes" id="UP000008840"/>
    </source>
</evidence>
<feature type="domain" description="Radical SAM core" evidence="5">
    <location>
        <begin position="89"/>
        <end position="326"/>
    </location>
</feature>
<keyword evidence="3" id="KW-0411">Iron-sulfur</keyword>
<proteinExistence type="predicted"/>
<dbReference type="SUPFAM" id="SSF102114">
    <property type="entry name" value="Radical SAM enzymes"/>
    <property type="match status" value="1"/>
</dbReference>
<protein>
    <submittedName>
        <fullName evidence="6">Radical SAM domain protein</fullName>
    </submittedName>
</protein>
<gene>
    <name evidence="6" type="ordered locus">Smlt0019</name>
</gene>
<dbReference type="Pfam" id="PF04055">
    <property type="entry name" value="Radical_SAM"/>
    <property type="match status" value="1"/>
</dbReference>
<evidence type="ECO:0000256" key="1">
    <source>
        <dbReference type="ARBA" id="ARBA00022723"/>
    </source>
</evidence>
<accession>B2FT97</accession>
<dbReference type="KEGG" id="sml:Smlt0019"/>
<dbReference type="GO" id="GO:0046872">
    <property type="term" value="F:metal ion binding"/>
    <property type="evidence" value="ECO:0007669"/>
    <property type="project" value="UniProtKB-KW"/>
</dbReference>
<organism evidence="6 7">
    <name type="scientific">Stenotrophomonas maltophilia (strain K279a)</name>
    <dbReference type="NCBI Taxonomy" id="522373"/>
    <lineage>
        <taxon>Bacteria</taxon>
        <taxon>Pseudomonadati</taxon>
        <taxon>Pseudomonadota</taxon>
        <taxon>Gammaproteobacteria</taxon>
        <taxon>Lysobacterales</taxon>
        <taxon>Lysobacteraceae</taxon>
        <taxon>Stenotrophomonas</taxon>
        <taxon>Stenotrophomonas maltophilia group</taxon>
    </lineage>
</organism>
<dbReference type="GO" id="GO:0003824">
    <property type="term" value="F:catalytic activity"/>
    <property type="evidence" value="ECO:0007669"/>
    <property type="project" value="InterPro"/>
</dbReference>
<sequence>MLRRLWLAIILTARPSQVVAMEQDARKAQVPLKGRGAASRVPSRFDTTATVGVDDGWESVYQEMEDAPPLRTQVQEERARTVISHNSSPDVGFSASVNPYRGCEHGCVYCFARPSHSYLSLSPGLDFETRLFAKTNAPERLRAEISKSNYKCTPIALGINTDGYQPIERNYQITRQCLEVLADAKHPVSFVTKSALITRDVELLASMAKDRLVTVYFSVTTLDRKLSAKLEPRAAAPHARLRAMNQLHEAGVPVGVLIAPVIPMITDHDLEAILEAAHEHGARAAGYVLLRLPNEIKDIWREWLELHYPDRAAHVLSLMRQMHGGKEYDASFGTRMSGTGPVADLIRKRFEKKHRELGFTRLPALATHLFQPPQDKSPQGQLF</sequence>
<dbReference type="AlphaFoldDB" id="B2FT97"/>
<evidence type="ECO:0000256" key="4">
    <source>
        <dbReference type="SAM" id="SignalP"/>
    </source>
</evidence>
<dbReference type="PANTHER" id="PTHR43432:SF3">
    <property type="entry name" value="SLR0285 PROTEIN"/>
    <property type="match status" value="1"/>
</dbReference>
<dbReference type="Gene3D" id="3.80.30.30">
    <property type="match status" value="1"/>
</dbReference>
<dbReference type="SMART" id="SM00729">
    <property type="entry name" value="Elp3"/>
    <property type="match status" value="1"/>
</dbReference>
<dbReference type="EMBL" id="AM743169">
    <property type="protein sequence ID" value="CAQ43637.1"/>
    <property type="molecule type" value="Genomic_DNA"/>
</dbReference>
<evidence type="ECO:0000256" key="3">
    <source>
        <dbReference type="ARBA" id="ARBA00023014"/>
    </source>
</evidence>